<proteinExistence type="inferred from homology"/>
<comment type="similarity">
    <text evidence="1 4">Belongs to the aldehyde dehydrogenase family.</text>
</comment>
<dbReference type="RefSeq" id="WP_189999501.1">
    <property type="nucleotide sequence ID" value="NZ_BNCB01000029.1"/>
</dbReference>
<dbReference type="PROSITE" id="PS00687">
    <property type="entry name" value="ALDEHYDE_DEHYDR_GLU"/>
    <property type="match status" value="1"/>
</dbReference>
<dbReference type="PANTHER" id="PTHR42804:SF1">
    <property type="entry name" value="ALDEHYDE DEHYDROGENASE-RELATED"/>
    <property type="match status" value="1"/>
</dbReference>
<evidence type="ECO:0000259" key="5">
    <source>
        <dbReference type="Pfam" id="PF00171"/>
    </source>
</evidence>
<dbReference type="InterPro" id="IPR016162">
    <property type="entry name" value="Ald_DH_N"/>
</dbReference>
<dbReference type="Proteomes" id="UP000646738">
    <property type="component" value="Unassembled WGS sequence"/>
</dbReference>
<dbReference type="InterPro" id="IPR016161">
    <property type="entry name" value="Ald_DH/histidinol_DH"/>
</dbReference>
<name>A0ABQ3RQ87_STRRR</name>
<reference evidence="7" key="1">
    <citation type="submission" date="2023-07" db="EMBL/GenBank/DDBJ databases">
        <title>Whole genome shotgun sequence of Streptomyces achromogenes subsp. rubradiris NBRC 14000.</title>
        <authorList>
            <person name="Komaki H."/>
            <person name="Tamura T."/>
        </authorList>
    </citation>
    <scope>NUCLEOTIDE SEQUENCE [LARGE SCALE GENOMIC DNA]</scope>
    <source>
        <strain evidence="7">NBRC 14000</strain>
    </source>
</reference>
<gene>
    <name evidence="6" type="ORF">Srubr_78650</name>
</gene>
<dbReference type="Pfam" id="PF00171">
    <property type="entry name" value="Aldedh"/>
    <property type="match status" value="1"/>
</dbReference>
<organism evidence="6 7">
    <name type="scientific">Streptomyces rubradiris</name>
    <name type="common">Streptomyces achromogenes subsp. rubradiris</name>
    <dbReference type="NCBI Taxonomy" id="285531"/>
    <lineage>
        <taxon>Bacteria</taxon>
        <taxon>Bacillati</taxon>
        <taxon>Actinomycetota</taxon>
        <taxon>Actinomycetes</taxon>
        <taxon>Kitasatosporales</taxon>
        <taxon>Streptomycetaceae</taxon>
        <taxon>Streptomyces</taxon>
    </lineage>
</organism>
<dbReference type="InterPro" id="IPR016163">
    <property type="entry name" value="Ald_DH_C"/>
</dbReference>
<feature type="domain" description="Aldehyde dehydrogenase" evidence="5">
    <location>
        <begin position="20"/>
        <end position="477"/>
    </location>
</feature>
<protein>
    <submittedName>
        <fullName evidence="6">Aldehyde dehydrogenase</fullName>
    </submittedName>
</protein>
<evidence type="ECO:0000256" key="1">
    <source>
        <dbReference type="ARBA" id="ARBA00009986"/>
    </source>
</evidence>
<sequence>MTGLVEHGQLFIGGELTDPHGRDVIEVISPHTEQVIGRVPHASREDVDRAVALARRAFDEGPWPRASLAERIDVVTRIKDGIAARHEEIARVISAQNGSPYSWSVLAQALGAMMVWDTAVKVARDFTHEERRAGVLGPILVRREPVGVVAAVVPWNVPQFVAAAKLAPALLAGCPVILKPSPETPLDAYLLGEIAREAGLPEGVLSILPADREVGEYLVGHPGVDKISFTGSVAAGKRVMEVAARNLTRVTLELGGKSAAVVLPDADLETAVAGIVPAAWMNNGQACVAQTRILLPRSRYDEFADAFARAAGSLKVGDPLDPATQVGPLVAERQLRRNLDYIRIGQEEGAKILAGGGRPAGQERGWYVEPTLFGDVDNTMRIAREEIFGPVVCLLPYGDEREAVRIADDSDYGLSGSVWTADVEHGTDIARQVRTGTYSVNTFSLDMLGPFGGYKNSGLGREFGPEGYGAYLEHKTIHLPAGA</sequence>
<dbReference type="SUPFAM" id="SSF53720">
    <property type="entry name" value="ALDH-like"/>
    <property type="match status" value="1"/>
</dbReference>
<feature type="active site" evidence="3">
    <location>
        <position position="253"/>
    </location>
</feature>
<dbReference type="EMBL" id="BNEA01000015">
    <property type="protein sequence ID" value="GHI58019.1"/>
    <property type="molecule type" value="Genomic_DNA"/>
</dbReference>
<dbReference type="Gene3D" id="3.40.605.10">
    <property type="entry name" value="Aldehyde Dehydrogenase, Chain A, domain 1"/>
    <property type="match status" value="1"/>
</dbReference>
<evidence type="ECO:0000313" key="6">
    <source>
        <dbReference type="EMBL" id="GHI58019.1"/>
    </source>
</evidence>
<keyword evidence="2 4" id="KW-0560">Oxidoreductase</keyword>
<keyword evidence="7" id="KW-1185">Reference proteome</keyword>
<evidence type="ECO:0000256" key="3">
    <source>
        <dbReference type="PROSITE-ProRule" id="PRU10007"/>
    </source>
</evidence>
<dbReference type="Gene3D" id="3.40.309.10">
    <property type="entry name" value="Aldehyde Dehydrogenase, Chain A, domain 2"/>
    <property type="match status" value="1"/>
</dbReference>
<accession>A0ABQ3RQ87</accession>
<dbReference type="PANTHER" id="PTHR42804">
    <property type="entry name" value="ALDEHYDE DEHYDROGENASE"/>
    <property type="match status" value="1"/>
</dbReference>
<dbReference type="InterPro" id="IPR015590">
    <property type="entry name" value="Aldehyde_DH_dom"/>
</dbReference>
<evidence type="ECO:0000313" key="7">
    <source>
        <dbReference type="Proteomes" id="UP000646738"/>
    </source>
</evidence>
<dbReference type="CDD" id="cd07139">
    <property type="entry name" value="ALDH_AldA-Rv0768"/>
    <property type="match status" value="1"/>
</dbReference>
<evidence type="ECO:0000256" key="4">
    <source>
        <dbReference type="RuleBase" id="RU003345"/>
    </source>
</evidence>
<evidence type="ECO:0000256" key="2">
    <source>
        <dbReference type="ARBA" id="ARBA00023002"/>
    </source>
</evidence>
<comment type="caution">
    <text evidence="6">The sequence shown here is derived from an EMBL/GenBank/DDBJ whole genome shotgun (WGS) entry which is preliminary data.</text>
</comment>
<dbReference type="InterPro" id="IPR029510">
    <property type="entry name" value="Ald_DH_CS_GLU"/>
</dbReference>